<dbReference type="AlphaFoldDB" id="A0A073CBV4"/>
<accession>A0A073CBV4</accession>
<evidence type="ECO:0000313" key="3">
    <source>
        <dbReference type="Proteomes" id="UP000027395"/>
    </source>
</evidence>
<name>A0A073CBV4_PLAA1</name>
<dbReference type="Pfam" id="PF03364">
    <property type="entry name" value="Polyketide_cyc"/>
    <property type="match status" value="1"/>
</dbReference>
<gene>
    <name evidence="2" type="ORF">A19Y_8034</name>
</gene>
<organism evidence="2 3">
    <name type="scientific">Planktothrix agardhii (strain NIVA-CYA 126/8)</name>
    <dbReference type="NCBI Taxonomy" id="388467"/>
    <lineage>
        <taxon>Bacteria</taxon>
        <taxon>Bacillati</taxon>
        <taxon>Cyanobacteriota</taxon>
        <taxon>Cyanophyceae</taxon>
        <taxon>Oscillatoriophycideae</taxon>
        <taxon>Oscillatoriales</taxon>
        <taxon>Microcoleaceae</taxon>
        <taxon>Planktothrix</taxon>
    </lineage>
</organism>
<dbReference type="Gene3D" id="3.30.530.20">
    <property type="match status" value="1"/>
</dbReference>
<evidence type="ECO:0000259" key="1">
    <source>
        <dbReference type="Pfam" id="PF03364"/>
    </source>
</evidence>
<proteinExistence type="predicted"/>
<sequence>MPRSQRHYEQMFFKSQNSWQSWITFASAIGLSFTLINSPLAVAERVNPVLLASQPQRAILTGRNGQYVVRIVVNSSADTAWKVLTDYNNFYQFLPNVTSSKLLKVQGNQKVFEQVYRIKALIVDETSRIRLSASETYPKQIAFKLVEGEVKALQGSWTIEPISSKQVIIQHQVNVDPGLTRTRALFYTIYENTLKMTLEAIKKESERRN</sequence>
<dbReference type="InterPro" id="IPR023393">
    <property type="entry name" value="START-like_dom_sf"/>
</dbReference>
<dbReference type="EMBL" id="CM002808">
    <property type="protein sequence ID" value="KEI65138.1"/>
    <property type="molecule type" value="Genomic_DNA"/>
</dbReference>
<dbReference type="Proteomes" id="UP000027395">
    <property type="component" value="Plasmid pPA79"/>
</dbReference>
<dbReference type="InterPro" id="IPR005031">
    <property type="entry name" value="COQ10_START"/>
</dbReference>
<geneLocation type="plasmid" evidence="2 3">
    <name>pPA79</name>
</geneLocation>
<dbReference type="SUPFAM" id="SSF55961">
    <property type="entry name" value="Bet v1-like"/>
    <property type="match status" value="1"/>
</dbReference>
<dbReference type="HOGENOM" id="CLU_111117_0_0_3"/>
<keyword evidence="3" id="KW-1185">Reference proteome</keyword>
<protein>
    <submittedName>
        <fullName evidence="2">Putative Oligoketide cyclase/lipid transport protein</fullName>
    </submittedName>
</protein>
<feature type="domain" description="Coenzyme Q-binding protein COQ10 START" evidence="1">
    <location>
        <begin position="74"/>
        <end position="196"/>
    </location>
</feature>
<keyword evidence="2" id="KW-0614">Plasmid</keyword>
<reference evidence="2 3" key="1">
    <citation type="journal article" date="2014" name="Appl. Environ. Microbiol.">
        <title>Elucidation of insertion elements encoded on plasmids and in vitro construction of shuttle vectors from the toxic cyanobacterium Planktothrix.</title>
        <authorList>
            <person name="Christiansen G."/>
            <person name="Goesmann A."/>
            <person name="Kurmayer R."/>
        </authorList>
    </citation>
    <scope>NUCLEOTIDE SEQUENCE [LARGE SCALE GENOMIC DNA]</scope>
    <source>
        <strain evidence="2 3">NIVA-CYA 126/8</strain>
        <plasmid evidence="2">pPA79</plasmid>
    </source>
</reference>
<evidence type="ECO:0000313" key="2">
    <source>
        <dbReference type="EMBL" id="KEI65138.1"/>
    </source>
</evidence>
<dbReference type="PATRIC" id="fig|388467.6.peg.4840"/>
<dbReference type="PANTHER" id="PTHR34060">
    <property type="entry name" value="POLYKETIDE CYCLASE / DEHYDRASE AND LIPID TRANSPORT PROTEIN"/>
    <property type="match status" value="1"/>
</dbReference>
<dbReference type="PANTHER" id="PTHR34060:SF1">
    <property type="entry name" value="POLYKETIDE CYCLASE _ DEHYDRASE AND LIPID TRANSPORT PROTEIN"/>
    <property type="match status" value="1"/>
</dbReference>